<evidence type="ECO:0000313" key="2">
    <source>
        <dbReference type="Proteomes" id="UP000828048"/>
    </source>
</evidence>
<organism evidence="1 2">
    <name type="scientific">Vaccinium darrowii</name>
    <dbReference type="NCBI Taxonomy" id="229202"/>
    <lineage>
        <taxon>Eukaryota</taxon>
        <taxon>Viridiplantae</taxon>
        <taxon>Streptophyta</taxon>
        <taxon>Embryophyta</taxon>
        <taxon>Tracheophyta</taxon>
        <taxon>Spermatophyta</taxon>
        <taxon>Magnoliopsida</taxon>
        <taxon>eudicotyledons</taxon>
        <taxon>Gunneridae</taxon>
        <taxon>Pentapetalae</taxon>
        <taxon>asterids</taxon>
        <taxon>Ericales</taxon>
        <taxon>Ericaceae</taxon>
        <taxon>Vaccinioideae</taxon>
        <taxon>Vaccinieae</taxon>
        <taxon>Vaccinium</taxon>
    </lineage>
</organism>
<proteinExistence type="predicted"/>
<sequence>MVLIRGGRVKDLPGVKFHCIRGVKDLLGIPDRRRGRSQYGVGKPSESFPDKIEEGSLLNIRDRGRGPGLSYQKGRRKRTQSSISAVCLGEFLTFVSLMWDRVKARNNEIEREGGGLGDRPHHGTIRIRIAGSYSSKEVIITTFVAEGTSLQQPARTDNCMMIAQVMLENGYKPGAGIG</sequence>
<accession>A0ACB7X6R8</accession>
<dbReference type="Proteomes" id="UP000828048">
    <property type="component" value="Chromosome 2"/>
</dbReference>
<protein>
    <submittedName>
        <fullName evidence="1">Uncharacterized protein</fullName>
    </submittedName>
</protein>
<keyword evidence="2" id="KW-1185">Reference proteome</keyword>
<dbReference type="EMBL" id="CM037152">
    <property type="protein sequence ID" value="KAH7836320.1"/>
    <property type="molecule type" value="Genomic_DNA"/>
</dbReference>
<reference evidence="1 2" key="1">
    <citation type="journal article" date="2021" name="Hortic Res">
        <title>High-quality reference genome and annotation aids understanding of berry development for evergreen blueberry (Vaccinium darrowii).</title>
        <authorList>
            <person name="Yu J."/>
            <person name="Hulse-Kemp A.M."/>
            <person name="Babiker E."/>
            <person name="Staton M."/>
        </authorList>
    </citation>
    <scope>NUCLEOTIDE SEQUENCE [LARGE SCALE GENOMIC DNA]</scope>
    <source>
        <strain evidence="2">cv. NJ 8807/NJ 8810</strain>
        <tissue evidence="1">Young leaf</tissue>
    </source>
</reference>
<comment type="caution">
    <text evidence="1">The sequence shown here is derived from an EMBL/GenBank/DDBJ whole genome shotgun (WGS) entry which is preliminary data.</text>
</comment>
<name>A0ACB7X6R8_9ERIC</name>
<gene>
    <name evidence="1" type="ORF">Vadar_034665</name>
</gene>
<evidence type="ECO:0000313" key="1">
    <source>
        <dbReference type="EMBL" id="KAH7836320.1"/>
    </source>
</evidence>